<name>A0ABW5XMA2_9SPHI</name>
<comment type="caution">
    <text evidence="3">The sequence shown here is derived from an EMBL/GenBank/DDBJ whole genome shotgun (WGS) entry which is preliminary data.</text>
</comment>
<organism evidence="3 4">
    <name type="scientific">Mucilaginibacter antarcticus</name>
    <dbReference type="NCBI Taxonomy" id="1855725"/>
    <lineage>
        <taxon>Bacteria</taxon>
        <taxon>Pseudomonadati</taxon>
        <taxon>Bacteroidota</taxon>
        <taxon>Sphingobacteriia</taxon>
        <taxon>Sphingobacteriales</taxon>
        <taxon>Sphingobacteriaceae</taxon>
        <taxon>Mucilaginibacter</taxon>
    </lineage>
</organism>
<feature type="domain" description="DUF2059" evidence="2">
    <location>
        <begin position="79"/>
        <end position="136"/>
    </location>
</feature>
<dbReference type="Pfam" id="PF09832">
    <property type="entry name" value="DUF2059"/>
    <property type="match status" value="1"/>
</dbReference>
<feature type="chain" id="PRO_5046676646" evidence="1">
    <location>
        <begin position="25"/>
        <end position="149"/>
    </location>
</feature>
<dbReference type="EMBL" id="JBHUON010000004">
    <property type="protein sequence ID" value="MFD2864079.1"/>
    <property type="molecule type" value="Genomic_DNA"/>
</dbReference>
<dbReference type="Proteomes" id="UP001597601">
    <property type="component" value="Unassembled WGS sequence"/>
</dbReference>
<keyword evidence="4" id="KW-1185">Reference proteome</keyword>
<dbReference type="RefSeq" id="WP_377124247.1">
    <property type="nucleotide sequence ID" value="NZ_JBHUHN010000001.1"/>
</dbReference>
<evidence type="ECO:0000313" key="3">
    <source>
        <dbReference type="EMBL" id="MFD2864079.1"/>
    </source>
</evidence>
<evidence type="ECO:0000259" key="2">
    <source>
        <dbReference type="Pfam" id="PF09832"/>
    </source>
</evidence>
<feature type="signal peptide" evidence="1">
    <location>
        <begin position="1"/>
        <end position="24"/>
    </location>
</feature>
<evidence type="ECO:0000256" key="1">
    <source>
        <dbReference type="SAM" id="SignalP"/>
    </source>
</evidence>
<reference evidence="4" key="1">
    <citation type="journal article" date="2019" name="Int. J. Syst. Evol. Microbiol.">
        <title>The Global Catalogue of Microorganisms (GCM) 10K type strain sequencing project: providing services to taxonomists for standard genome sequencing and annotation.</title>
        <authorList>
            <consortium name="The Broad Institute Genomics Platform"/>
            <consortium name="The Broad Institute Genome Sequencing Center for Infectious Disease"/>
            <person name="Wu L."/>
            <person name="Ma J."/>
        </authorList>
    </citation>
    <scope>NUCLEOTIDE SEQUENCE [LARGE SCALE GENOMIC DNA]</scope>
    <source>
        <strain evidence="4">KCTC 52232</strain>
    </source>
</reference>
<accession>A0ABW5XMA2</accession>
<evidence type="ECO:0000313" key="4">
    <source>
        <dbReference type="Proteomes" id="UP001597601"/>
    </source>
</evidence>
<proteinExistence type="predicted"/>
<gene>
    <name evidence="3" type="ORF">ACFSYC_05200</name>
</gene>
<protein>
    <submittedName>
        <fullName evidence="3">DUF2059 domain-containing protein</fullName>
    </submittedName>
</protein>
<sequence>MKKTLLIVLLAGLGLNASAQTSHANTLKLFKLMGTEKNANAMADNMKAMFSQTMAKADPKRAQEMSAIMASEIKTLAPKLIADMVPIYEKHFTARELQKYIDFYSTPEGQKMVNLGPVLQKEMMSSMMTKYIPEMQKRMAAKMLETKKK</sequence>
<dbReference type="InterPro" id="IPR018637">
    <property type="entry name" value="DUF2059"/>
</dbReference>
<keyword evidence="1" id="KW-0732">Signal</keyword>